<evidence type="ECO:0000256" key="1">
    <source>
        <dbReference type="SAM" id="MobiDB-lite"/>
    </source>
</evidence>
<dbReference type="Pfam" id="PF16841">
    <property type="entry name" value="CBM60"/>
    <property type="match status" value="1"/>
</dbReference>
<dbReference type="RefSeq" id="WP_202986871.1">
    <property type="nucleotide sequence ID" value="NZ_JACTUZ010000208.1"/>
</dbReference>
<dbReference type="Proteomes" id="UP000603940">
    <property type="component" value="Unassembled WGS sequence"/>
</dbReference>
<feature type="non-terminal residue" evidence="3">
    <location>
        <position position="1"/>
    </location>
</feature>
<reference evidence="3 4" key="1">
    <citation type="journal article" date="2009" name="Int. J. Syst. Evol. Microbiol.">
        <title>Transfer of Teichococcus ludipueritiae and Muricoccus roseus to the genus Roseomonas, as Roseomonas ludipueritiae comb. nov. and Roseomonas rosea comb. nov., respectively, and emended description of the genus Roseomonas.</title>
        <authorList>
            <person name="Sanchez-Porro C."/>
            <person name="Gallego V."/>
            <person name="Busse H.J."/>
            <person name="Kampfer P."/>
            <person name="Ventosa A."/>
        </authorList>
    </citation>
    <scope>NUCLEOTIDE SEQUENCE [LARGE SCALE GENOMIC DNA]</scope>
    <source>
        <strain evidence="3 4">DSM 14915</strain>
    </source>
</reference>
<protein>
    <recommendedName>
        <fullName evidence="2">Carbohydrate binding module xylan-binding domain-containing protein</fullName>
    </recommendedName>
</protein>
<proteinExistence type="predicted"/>
<evidence type="ECO:0000313" key="4">
    <source>
        <dbReference type="Proteomes" id="UP000603940"/>
    </source>
</evidence>
<sequence length="203" mass="20862">PTFAITAPDADNTPLPLPTPQPSAPIVSDPVDTPADGGSDTPSVDTPQDNGTSAPPADKPQDEGQSSSPVVDTPRDEGQSSSPVDPATQKFALAVLLGGDAWQGNPEAAISVDGQEVYRGEVVARGQAVEVALGELSADAAHVVEVTFLNDAWGGSEAADRNLRVEDVHLDGVSTGESAALDGNGSVVFQIDAQQQMDHWFIG</sequence>
<feature type="region of interest" description="Disordered" evidence="1">
    <location>
        <begin position="1"/>
        <end position="86"/>
    </location>
</feature>
<name>A0ABR7RDN3_9PROT</name>
<feature type="domain" description="Carbohydrate binding module xylan-binding" evidence="2">
    <location>
        <begin position="93"/>
        <end position="179"/>
    </location>
</feature>
<dbReference type="EMBL" id="JACTUZ010000208">
    <property type="protein sequence ID" value="MBC9179965.1"/>
    <property type="molecule type" value="Genomic_DNA"/>
</dbReference>
<keyword evidence="4" id="KW-1185">Reference proteome</keyword>
<gene>
    <name evidence="3" type="ORF">IBL25_23760</name>
</gene>
<dbReference type="InterPro" id="IPR031768">
    <property type="entry name" value="CBM60_xylan-bd"/>
</dbReference>
<dbReference type="Gene3D" id="2.60.60.40">
    <property type="match status" value="1"/>
</dbReference>
<organism evidence="3 4">
    <name type="scientific">Pseudoroseomonas ludipueritiae</name>
    <dbReference type="NCBI Taxonomy" id="198093"/>
    <lineage>
        <taxon>Bacteria</taxon>
        <taxon>Pseudomonadati</taxon>
        <taxon>Pseudomonadota</taxon>
        <taxon>Alphaproteobacteria</taxon>
        <taxon>Acetobacterales</taxon>
        <taxon>Acetobacteraceae</taxon>
        <taxon>Pseudoroseomonas</taxon>
    </lineage>
</organism>
<feature type="compositionally biased region" description="Polar residues" evidence="1">
    <location>
        <begin position="40"/>
        <end position="53"/>
    </location>
</feature>
<comment type="caution">
    <text evidence="3">The sequence shown here is derived from an EMBL/GenBank/DDBJ whole genome shotgun (WGS) entry which is preliminary data.</text>
</comment>
<evidence type="ECO:0000313" key="3">
    <source>
        <dbReference type="EMBL" id="MBC9179965.1"/>
    </source>
</evidence>
<evidence type="ECO:0000259" key="2">
    <source>
        <dbReference type="Pfam" id="PF16841"/>
    </source>
</evidence>
<accession>A0ABR7RDN3</accession>